<feature type="region of interest" description="Disordered" evidence="2">
    <location>
        <begin position="240"/>
        <end position="275"/>
    </location>
</feature>
<proteinExistence type="inferred from homology"/>
<reference evidence="4" key="1">
    <citation type="journal article" date="2023" name="Commun. Biol.">
        <title>Genome analysis of Parmales, the sister group of diatoms, reveals the evolutionary specialization of diatoms from phago-mixotrophs to photoautotrophs.</title>
        <authorList>
            <person name="Ban H."/>
            <person name="Sato S."/>
            <person name="Yoshikawa S."/>
            <person name="Yamada K."/>
            <person name="Nakamura Y."/>
            <person name="Ichinomiya M."/>
            <person name="Sato N."/>
            <person name="Blanc-Mathieu R."/>
            <person name="Endo H."/>
            <person name="Kuwata A."/>
            <person name="Ogata H."/>
        </authorList>
    </citation>
    <scope>NUCLEOTIDE SEQUENCE [LARGE SCALE GENOMIC DNA]</scope>
    <source>
        <strain evidence="4">NIES 3699</strain>
    </source>
</reference>
<evidence type="ECO:0000256" key="1">
    <source>
        <dbReference type="ARBA" id="ARBA00008315"/>
    </source>
</evidence>
<dbReference type="Proteomes" id="UP001165160">
    <property type="component" value="Unassembled WGS sequence"/>
</dbReference>
<sequence>MSDLNAYDFSDEYYSDEDDYPSSYPPQTKDLEVDAEEDVGALADALELNTKLKEIMSSGLDPVSMQEELNRLMSGMQMDVGPSQNPHSKIHNPPPLANVTQSSMNRGHPNPRKANPKKVNPAAKRPPKGVNAGKTFSEHEAMQQAKNNQRLLSKMIKIQTSKSDTIGGYSTSVTRGSAITNLPSSHGLNRKKMGKKISNDNHKFLQRLQNVKSTMNTKKMREDADRQARIGALRRQVVSNKGKSGANNVFGKAADRARQNRFRSKPTLTLPAWES</sequence>
<comment type="similarity">
    <text evidence="1">Belongs to the CFAP97 family.</text>
</comment>
<accession>A0A9W7EQV5</accession>
<evidence type="ECO:0000313" key="3">
    <source>
        <dbReference type="EMBL" id="GMH88233.1"/>
    </source>
</evidence>
<dbReference type="EMBL" id="BRXX01000080">
    <property type="protein sequence ID" value="GMH88233.1"/>
    <property type="molecule type" value="Genomic_DNA"/>
</dbReference>
<feature type="region of interest" description="Disordered" evidence="2">
    <location>
        <begin position="77"/>
        <end position="133"/>
    </location>
</feature>
<comment type="caution">
    <text evidence="3">The sequence shown here is derived from an EMBL/GenBank/DDBJ whole genome shotgun (WGS) entry which is preliminary data.</text>
</comment>
<dbReference type="InterPro" id="IPR029488">
    <property type="entry name" value="Hmw/CFAP97"/>
</dbReference>
<feature type="region of interest" description="Disordered" evidence="2">
    <location>
        <begin position="1"/>
        <end position="30"/>
    </location>
</feature>
<feature type="compositionally biased region" description="Acidic residues" evidence="2">
    <location>
        <begin position="9"/>
        <end position="20"/>
    </location>
</feature>
<dbReference type="Pfam" id="PF13879">
    <property type="entry name" value="Hmw_CFAP97"/>
    <property type="match status" value="1"/>
</dbReference>
<dbReference type="AlphaFoldDB" id="A0A9W7EQV5"/>
<organism evidence="3 4">
    <name type="scientific">Triparma verrucosa</name>
    <dbReference type="NCBI Taxonomy" id="1606542"/>
    <lineage>
        <taxon>Eukaryota</taxon>
        <taxon>Sar</taxon>
        <taxon>Stramenopiles</taxon>
        <taxon>Ochrophyta</taxon>
        <taxon>Bolidophyceae</taxon>
        <taxon>Parmales</taxon>
        <taxon>Triparmaceae</taxon>
        <taxon>Triparma</taxon>
    </lineage>
</organism>
<evidence type="ECO:0000256" key="2">
    <source>
        <dbReference type="SAM" id="MobiDB-lite"/>
    </source>
</evidence>
<protein>
    <submittedName>
        <fullName evidence="3">Uncharacterized protein</fullName>
    </submittedName>
</protein>
<name>A0A9W7EQV5_9STRA</name>
<gene>
    <name evidence="3" type="ORF">TrVE_jg3792</name>
</gene>
<evidence type="ECO:0000313" key="4">
    <source>
        <dbReference type="Proteomes" id="UP001165160"/>
    </source>
</evidence>
<keyword evidence="4" id="KW-1185">Reference proteome</keyword>